<dbReference type="Proteomes" id="UP000807342">
    <property type="component" value="Unassembled WGS sequence"/>
</dbReference>
<proteinExistence type="predicted"/>
<feature type="compositionally biased region" description="Polar residues" evidence="1">
    <location>
        <begin position="80"/>
        <end position="97"/>
    </location>
</feature>
<dbReference type="AlphaFoldDB" id="A0A9P5XLJ2"/>
<accession>A0A9P5XLJ2</accession>
<keyword evidence="3" id="KW-1185">Reference proteome</keyword>
<name>A0A9P5XLJ2_9AGAR</name>
<comment type="caution">
    <text evidence="2">The sequence shown here is derived from an EMBL/GenBank/DDBJ whole genome shotgun (WGS) entry which is preliminary data.</text>
</comment>
<evidence type="ECO:0000256" key="1">
    <source>
        <dbReference type="SAM" id="MobiDB-lite"/>
    </source>
</evidence>
<feature type="region of interest" description="Disordered" evidence="1">
    <location>
        <begin position="62"/>
        <end position="97"/>
    </location>
</feature>
<gene>
    <name evidence="2" type="ORF">P691DRAFT_802809</name>
</gene>
<sequence length="97" mass="10562">MTSTNTPHDLNSSTIFPSSSAGRRSVPPRSTRLLKPNIQPTSPTPFLPLSIFHRSRSTPKLTNLGILSKGSPVPTHTHEQTTTLPSYLPTSFITPDL</sequence>
<organism evidence="2 3">
    <name type="scientific">Macrolepiota fuliginosa MF-IS2</name>
    <dbReference type="NCBI Taxonomy" id="1400762"/>
    <lineage>
        <taxon>Eukaryota</taxon>
        <taxon>Fungi</taxon>
        <taxon>Dikarya</taxon>
        <taxon>Basidiomycota</taxon>
        <taxon>Agaricomycotina</taxon>
        <taxon>Agaricomycetes</taxon>
        <taxon>Agaricomycetidae</taxon>
        <taxon>Agaricales</taxon>
        <taxon>Agaricineae</taxon>
        <taxon>Agaricaceae</taxon>
        <taxon>Macrolepiota</taxon>
    </lineage>
</organism>
<dbReference type="EMBL" id="MU151066">
    <property type="protein sequence ID" value="KAF9452955.1"/>
    <property type="molecule type" value="Genomic_DNA"/>
</dbReference>
<evidence type="ECO:0000313" key="3">
    <source>
        <dbReference type="Proteomes" id="UP000807342"/>
    </source>
</evidence>
<feature type="compositionally biased region" description="Polar residues" evidence="1">
    <location>
        <begin position="1"/>
        <end position="22"/>
    </location>
</feature>
<reference evidence="2" key="1">
    <citation type="submission" date="2020-11" db="EMBL/GenBank/DDBJ databases">
        <authorList>
            <consortium name="DOE Joint Genome Institute"/>
            <person name="Ahrendt S."/>
            <person name="Riley R."/>
            <person name="Andreopoulos W."/>
            <person name="Labutti K."/>
            <person name="Pangilinan J."/>
            <person name="Ruiz-Duenas F.J."/>
            <person name="Barrasa J.M."/>
            <person name="Sanchez-Garcia M."/>
            <person name="Camarero S."/>
            <person name="Miyauchi S."/>
            <person name="Serrano A."/>
            <person name="Linde D."/>
            <person name="Babiker R."/>
            <person name="Drula E."/>
            <person name="Ayuso-Fernandez I."/>
            <person name="Pacheco R."/>
            <person name="Padilla G."/>
            <person name="Ferreira P."/>
            <person name="Barriuso J."/>
            <person name="Kellner H."/>
            <person name="Castanera R."/>
            <person name="Alfaro M."/>
            <person name="Ramirez L."/>
            <person name="Pisabarro A.G."/>
            <person name="Kuo A."/>
            <person name="Tritt A."/>
            <person name="Lipzen A."/>
            <person name="He G."/>
            <person name="Yan M."/>
            <person name="Ng V."/>
            <person name="Cullen D."/>
            <person name="Martin F."/>
            <person name="Rosso M.-N."/>
            <person name="Henrissat B."/>
            <person name="Hibbett D."/>
            <person name="Martinez A.T."/>
            <person name="Grigoriev I.V."/>
        </authorList>
    </citation>
    <scope>NUCLEOTIDE SEQUENCE</scope>
    <source>
        <strain evidence="2">MF-IS2</strain>
    </source>
</reference>
<protein>
    <submittedName>
        <fullName evidence="2">Uncharacterized protein</fullName>
    </submittedName>
</protein>
<evidence type="ECO:0000313" key="2">
    <source>
        <dbReference type="EMBL" id="KAF9452955.1"/>
    </source>
</evidence>
<feature type="region of interest" description="Disordered" evidence="1">
    <location>
        <begin position="1"/>
        <end position="49"/>
    </location>
</feature>